<protein>
    <submittedName>
        <fullName evidence="1">Uncharacterized protein</fullName>
    </submittedName>
</protein>
<accession>A0A158IYI7</accession>
<organism evidence="1 2">
    <name type="scientific">Caballeronia udeis</name>
    <dbReference type="NCBI Taxonomy" id="1232866"/>
    <lineage>
        <taxon>Bacteria</taxon>
        <taxon>Pseudomonadati</taxon>
        <taxon>Pseudomonadota</taxon>
        <taxon>Betaproteobacteria</taxon>
        <taxon>Burkholderiales</taxon>
        <taxon>Burkholderiaceae</taxon>
        <taxon>Caballeronia</taxon>
    </lineage>
</organism>
<gene>
    <name evidence="1" type="ORF">AWB69_06818</name>
</gene>
<name>A0A158IYI7_9BURK</name>
<evidence type="ECO:0000313" key="1">
    <source>
        <dbReference type="EMBL" id="SAL61323.1"/>
    </source>
</evidence>
<proteinExistence type="predicted"/>
<dbReference type="Proteomes" id="UP000054683">
    <property type="component" value="Unassembled WGS sequence"/>
</dbReference>
<dbReference type="EMBL" id="FCOK02000064">
    <property type="protein sequence ID" value="SAL61323.1"/>
    <property type="molecule type" value="Genomic_DNA"/>
</dbReference>
<evidence type="ECO:0000313" key="2">
    <source>
        <dbReference type="Proteomes" id="UP000054683"/>
    </source>
</evidence>
<sequence>MGWVRSIVRRAEGGHFGTFRSARRLPTILAVALQLAQKSDGGGKALSILAWWNS</sequence>
<dbReference type="AlphaFoldDB" id="A0A158IYI7"/>
<reference evidence="1 2" key="1">
    <citation type="submission" date="2016-01" db="EMBL/GenBank/DDBJ databases">
        <authorList>
            <person name="Oliw E.H."/>
        </authorList>
    </citation>
    <scope>NUCLEOTIDE SEQUENCE [LARGE SCALE GENOMIC DNA]</scope>
    <source>
        <strain evidence="1">LMG 27134</strain>
    </source>
</reference>